<evidence type="ECO:0000256" key="4">
    <source>
        <dbReference type="ARBA" id="ARBA00022840"/>
    </source>
</evidence>
<evidence type="ECO:0000259" key="8">
    <source>
        <dbReference type="PROSITE" id="PS50965"/>
    </source>
</evidence>
<dbReference type="InterPro" id="IPR017441">
    <property type="entry name" value="Protein_kinase_ATP_BS"/>
</dbReference>
<dbReference type="Gene3D" id="1.10.150.20">
    <property type="entry name" value="5' to 3' exonuclease, C-terminal subdomain"/>
    <property type="match status" value="1"/>
</dbReference>
<dbReference type="InterPro" id="IPR049832">
    <property type="entry name" value="BREX_PglW"/>
</dbReference>
<dbReference type="InterPro" id="IPR011009">
    <property type="entry name" value="Kinase-like_dom_sf"/>
</dbReference>
<keyword evidence="9" id="KW-0614">Plasmid</keyword>
<sequence>MPMSPTRWTAITESGFPWERDALQWLRSQLPDHHPWHAWTNFEFIDDEGRVNEVDALILTPAALFLMEIESRPGVLTGDPHTWTWTTDGLAYSDDNQLILADRKAKRLTSLLRRLPTVQKSRARIPSIRPCVFLCAADLVCKLSGTAAAGVYLRGQPGSAHDDGIIGALTAGPALSTAGDGQRIDQAQARILAQAMAQAGIRPSNKHRLVGDYQLGALLAEGETWQDWEGRHRSIESIRRRVRIYPYATAATAQARDALVRQAIREFQILEGIDHPGILKVRDYKEAEQGPALIFDHDPRSRRLDLFLREHGDRLNVSQRLHLVRHLAETLQYAHGKRLFHRALCPQSILVRDPGSCLPSLQIMNWQTGARASGTGGTAAADGRRTVGTLHVQDGVEDPGRVYLAPETAWHQHATADSDGAALGPQLDVFSLGAIAYHLFSGQPPAGSVIEQLERLRAGPGLCISDVMDGAGPALQDLIQLSTLPATSARCPTVDDFLKALDALEDALTTPDPEVTVDPAIATANDRLEGGFTVLRRLGKGSSSDVLLVRPDGAPEGEEAQLVLKVASEVSHNDRLVAEGEALAKLHRNPHVVEWRRTLTIAGRTALLMCRAGDQTLAKRLEEDQRLSLDLASRFGEELIAVVDCLEGLGIAHRDIKPQNIGIAQAAGGRLQLILFDFSLTSAAPENISAGTHPYLDPFLPLRKPPRWDLAAERFALAVTLYEMLTGELPRWGDGVSQAAMLECEVSLATDRFDPHLRDALTDFFERALHRDYRERFDNAEEMLRAWRQAFADTQGLGAAPDSLAALARLATAATSIAELGYSVEAQNVLDGMGIHNLRDLLAVERIKFRYLSGVGDRIRKEIRQKAKQLAQLRPDLGPHLSSAPIHTPPPAGPASGIASIDALAGQLLPKRPAGDDHPPTGDPAQALAIYLGLEPAADGMDRPWPTLGAVARVTRLARSALSDTLLKARERWLKLAPLTQVRGELETLLQIHAGVMTVPELALVLLAARGCAHQDEALRRRLATALVRAAQEAEGSLAKPRYQLFEQDQVPPLIALGPDQADYARRLGAAADAIARADPLLTPPHARKTLEALERPGSVAPLSAQRLLRLATAASRTAALSSRQEVYPQGLAALRAMRLSLGALTGPRYCQTSDIRDRIQGRFPACAPIPDRPALDALLVAAGAALAWDPSGPQGPGYYSPAGRTEPSAGTTTWLSRHGTRGEPGDDLTADAVLIRQFEDRLERARTAGGFLALTVLPRLACHAEAQLLRRHRATRLSLDALLIQALQDQSLRHKVGWEVILQADAAAPGSRDWTNLIRLVQKALPQVRHRLLEANQPILLVDPGLLARYQLMGLVEALRDRTGQGQTPPPLWLLVPMHADGLPAVDGVPVPVISSAQWARIPPAWIEQR</sequence>
<organism evidence="9 10">
    <name type="scientific">Candidatus Thiodictyon syntrophicum</name>
    <dbReference type="NCBI Taxonomy" id="1166950"/>
    <lineage>
        <taxon>Bacteria</taxon>
        <taxon>Pseudomonadati</taxon>
        <taxon>Pseudomonadota</taxon>
        <taxon>Gammaproteobacteria</taxon>
        <taxon>Chromatiales</taxon>
        <taxon>Chromatiaceae</taxon>
        <taxon>Thiodictyon</taxon>
    </lineage>
</organism>
<evidence type="ECO:0000256" key="6">
    <source>
        <dbReference type="SAM" id="MobiDB-lite"/>
    </source>
</evidence>
<dbReference type="Gene3D" id="1.10.510.10">
    <property type="entry name" value="Transferase(Phosphotransferase) domain 1"/>
    <property type="match status" value="2"/>
</dbReference>
<dbReference type="PANTHER" id="PTHR24349">
    <property type="entry name" value="SERINE/THREONINE-PROTEIN KINASE"/>
    <property type="match status" value="1"/>
</dbReference>
<dbReference type="GO" id="GO:0004672">
    <property type="term" value="F:protein kinase activity"/>
    <property type="evidence" value="ECO:0007669"/>
    <property type="project" value="InterPro"/>
</dbReference>
<feature type="domain" description="NERD" evidence="8">
    <location>
        <begin position="14"/>
        <end position="131"/>
    </location>
</feature>
<dbReference type="Proteomes" id="UP000232638">
    <property type="component" value="Plasmid pTs417"/>
</dbReference>
<dbReference type="PROSITE" id="PS50011">
    <property type="entry name" value="PROTEIN_KINASE_DOM"/>
    <property type="match status" value="2"/>
</dbReference>
<dbReference type="PROSITE" id="PS00107">
    <property type="entry name" value="PROTEIN_KINASE_ATP"/>
    <property type="match status" value="1"/>
</dbReference>
<keyword evidence="1" id="KW-0808">Transferase</keyword>
<dbReference type="InterPro" id="IPR011528">
    <property type="entry name" value="NERD"/>
</dbReference>
<dbReference type="PROSITE" id="PS50965">
    <property type="entry name" value="NERD"/>
    <property type="match status" value="1"/>
</dbReference>
<feature type="region of interest" description="Disordered" evidence="6">
    <location>
        <begin position="878"/>
        <end position="897"/>
    </location>
</feature>
<dbReference type="SMART" id="SM00220">
    <property type="entry name" value="S_TKc"/>
    <property type="match status" value="1"/>
</dbReference>
<protein>
    <submittedName>
        <fullName evidence="9">Protein kinase</fullName>
    </submittedName>
</protein>
<evidence type="ECO:0000256" key="1">
    <source>
        <dbReference type="ARBA" id="ARBA00022679"/>
    </source>
</evidence>
<dbReference type="RefSeq" id="WP_100922895.1">
    <property type="nucleotide sequence ID" value="NZ_CP020371.1"/>
</dbReference>
<dbReference type="Pfam" id="PF08378">
    <property type="entry name" value="NERD"/>
    <property type="match status" value="1"/>
</dbReference>
<evidence type="ECO:0000313" key="10">
    <source>
        <dbReference type="Proteomes" id="UP000232638"/>
    </source>
</evidence>
<keyword evidence="10" id="KW-1185">Reference proteome</keyword>
<evidence type="ECO:0000313" key="9">
    <source>
        <dbReference type="EMBL" id="AUB85259.1"/>
    </source>
</evidence>
<keyword evidence="2 5" id="KW-0547">Nucleotide-binding</keyword>
<feature type="binding site" evidence="5">
    <location>
        <position position="565"/>
    </location>
    <ligand>
        <name>ATP</name>
        <dbReference type="ChEBI" id="CHEBI:30616"/>
    </ligand>
</feature>
<accession>A0A2K8UIF3</accession>
<geneLocation type="plasmid" evidence="10">
    <name>pts417</name>
</geneLocation>
<proteinExistence type="predicted"/>
<evidence type="ECO:0000256" key="2">
    <source>
        <dbReference type="ARBA" id="ARBA00022741"/>
    </source>
</evidence>
<dbReference type="EMBL" id="CP020371">
    <property type="protein sequence ID" value="AUB85259.1"/>
    <property type="molecule type" value="Genomic_DNA"/>
</dbReference>
<gene>
    <name evidence="9" type="ORF">THSYN_30605</name>
</gene>
<dbReference type="GO" id="GO:0005524">
    <property type="term" value="F:ATP binding"/>
    <property type="evidence" value="ECO:0007669"/>
    <property type="project" value="UniProtKB-UniRule"/>
</dbReference>
<feature type="domain" description="Protein kinase" evidence="7">
    <location>
        <begin position="532"/>
        <end position="792"/>
    </location>
</feature>
<dbReference type="KEGG" id="tsy:THSYN_30605"/>
<evidence type="ECO:0000259" key="7">
    <source>
        <dbReference type="PROSITE" id="PS50011"/>
    </source>
</evidence>
<dbReference type="InterPro" id="IPR000719">
    <property type="entry name" value="Prot_kinase_dom"/>
</dbReference>
<dbReference type="NCBIfam" id="NF033442">
    <property type="entry name" value="BREX_PglW"/>
    <property type="match status" value="1"/>
</dbReference>
<dbReference type="Pfam" id="PF00069">
    <property type="entry name" value="Pkinase"/>
    <property type="match status" value="2"/>
</dbReference>
<dbReference type="OrthoDB" id="9801841at2"/>
<keyword evidence="3 9" id="KW-0418">Kinase</keyword>
<reference evidence="9 10" key="1">
    <citation type="submission" date="2017-03" db="EMBL/GenBank/DDBJ databases">
        <title>Complete genome sequence of Candidatus 'Thiodictyon syntrophicum' sp. nov. strain Cad16T, a photolithoautotroph purple sulfur bacterium isolated from an alpine meromictic lake.</title>
        <authorList>
            <person name="Luedin S.M."/>
            <person name="Pothier J.F."/>
            <person name="Danza F."/>
            <person name="Storelli N."/>
            <person name="Wittwer M."/>
            <person name="Tonolla M."/>
        </authorList>
    </citation>
    <scope>NUCLEOTIDE SEQUENCE [LARGE SCALE GENOMIC DNA]</scope>
    <source>
        <strain evidence="9 10">Cad16T</strain>
        <plasmid evidence="10">Plasmid pts417</plasmid>
    </source>
</reference>
<dbReference type="SUPFAM" id="SSF56112">
    <property type="entry name" value="Protein kinase-like (PK-like)"/>
    <property type="match status" value="2"/>
</dbReference>
<dbReference type="InterPro" id="IPR050205">
    <property type="entry name" value="CDPK_Ser/Thr_kinases"/>
</dbReference>
<keyword evidence="4 5" id="KW-0067">ATP-binding</keyword>
<name>A0A2K8UIF3_9GAMM</name>
<evidence type="ECO:0000256" key="5">
    <source>
        <dbReference type="PROSITE-ProRule" id="PRU10141"/>
    </source>
</evidence>
<evidence type="ECO:0000256" key="3">
    <source>
        <dbReference type="ARBA" id="ARBA00022777"/>
    </source>
</evidence>
<feature type="domain" description="Protein kinase" evidence="7">
    <location>
        <begin position="213"/>
        <end position="528"/>
    </location>
</feature>